<dbReference type="OrthoDB" id="595053at2"/>
<evidence type="ECO:0000313" key="3">
    <source>
        <dbReference type="EMBL" id="ABL64515.1"/>
    </source>
</evidence>
<feature type="domain" description="NACHT" evidence="2">
    <location>
        <begin position="272"/>
        <end position="400"/>
    </location>
</feature>
<dbReference type="STRING" id="290317.Cpha266_0457"/>
<dbReference type="InterPro" id="IPR042095">
    <property type="entry name" value="SUMF_sf"/>
</dbReference>
<evidence type="ECO:0000256" key="1">
    <source>
        <dbReference type="SAM" id="MobiDB-lite"/>
    </source>
</evidence>
<feature type="region of interest" description="Disordered" evidence="1">
    <location>
        <begin position="951"/>
        <end position="971"/>
    </location>
</feature>
<feature type="compositionally biased region" description="Polar residues" evidence="1">
    <location>
        <begin position="958"/>
        <end position="971"/>
    </location>
</feature>
<dbReference type="eggNOG" id="COG1262">
    <property type="taxonomic scope" value="Bacteria"/>
</dbReference>
<dbReference type="AlphaFoldDB" id="A1BDN8"/>
<keyword evidence="4" id="KW-1185">Reference proteome</keyword>
<protein>
    <submittedName>
        <fullName evidence="3">Putative signal transduction protein with Nacht domain</fullName>
    </submittedName>
</protein>
<dbReference type="Gene3D" id="3.40.50.300">
    <property type="entry name" value="P-loop containing nucleotide triphosphate hydrolases"/>
    <property type="match status" value="1"/>
</dbReference>
<accession>A1BDN8</accession>
<dbReference type="KEGG" id="cph:Cpha266_0457"/>
<dbReference type="GO" id="GO:0120147">
    <property type="term" value="F:formylglycine-generating oxidase activity"/>
    <property type="evidence" value="ECO:0007669"/>
    <property type="project" value="TreeGrafter"/>
</dbReference>
<sequence>MADISARVVKILIASPSDIKEERDIAELVIHRLKIQSEDSVRLVLEPKRWELDAASEMGLSPQEIINRQMVDECDCAICIFWTRIGTPTEIAPGGAVEELELMLKREKLVMPYFSDVKVSLSGIDRDQWNRLEEWKKTLVTEKRGFIKSYRDIYEFKEMLTHDLEKQLRARFCQPASGGDDTVDKSKKKGSRVIDDSVFRYQTTLKRQLETITLAGSPAFESLPVKLSEIFVSLRIANRSTGETSLNGHEEEEAHRSLSPEKIMQQAFKQHNLLLVIGDPGSGKTTLLKYYALSCLDDERYKELGFNEPVPVIFLSLRDLVQLDNGYAPLPENLRELFRKHSFGRHDEEDLSRWLDDNTTLFLLDGLDEISDTEDRKKVCRWIDDTARRFAKACFVVTSRITGYRKSDGIELEFSHFRADIMDFTDSQQEEFLHRWFAAVGEQDVGSSQQANASQTAESIILFLRQSANEGLRTLARVPLLLQIMAILWKNCGYLPNSRTELYDAALNYLLDYRDRQRGKNPLLPKKEARLVLGPVSLWMQESVERDEVGKDAMHRRMQSQLDDLRNPPSAEDFCENLVDRAGLLVEIGDDDYRFCHKTFREYLAGVQLVMEHSDEQLNTLVAHFGDDWWQEPLRFFMAHVDAKLFDAFMQRLFASPVSKTLTPKQQSLLKLLVEEASGRKIDALKSKLHDPNTVSDRKTDDDLKEADNQKRYVLECLKTIGSPEAIAAIREFVHAEPKLTGDREIIRLAARISGDLVDDAPADIGATIPRKDIPSVLQSSHEQNAHYILIKGGSFIYSVTKKAQQVSDLYVATYTVTNALYRRFITFLQTGVVPGFDHLPVSVFSDALHELASRHETKGFTEYLKEKSDPAERFRSPYDDDKQFNGDDQPVVGVSWYDATAYCLWLSLMESKGVDAKRYRLPSEIEWEWAAGGRRDMPRKLLKVRSYPWGEEEPSPQRANFNLNEGQTTPVGRYPEGATPEGLYDMAGNVWEWTNSWYDEVKKESFSLRGGSWGNKSANLSCSARVVVNPDLRNGVIGFRVVRPSHLL</sequence>
<dbReference type="Proteomes" id="UP000008701">
    <property type="component" value="Chromosome"/>
</dbReference>
<proteinExistence type="predicted"/>
<gene>
    <name evidence="3" type="ordered locus">Cpha266_0457</name>
</gene>
<reference evidence="3 4" key="1">
    <citation type="submission" date="2006-12" db="EMBL/GenBank/DDBJ databases">
        <title>Complete sequence of Chlorobium phaeobacteroides DSM 266.</title>
        <authorList>
            <consortium name="US DOE Joint Genome Institute"/>
            <person name="Copeland A."/>
            <person name="Lucas S."/>
            <person name="Lapidus A."/>
            <person name="Barry K."/>
            <person name="Detter J.C."/>
            <person name="Glavina del Rio T."/>
            <person name="Hammon N."/>
            <person name="Israni S."/>
            <person name="Pitluck S."/>
            <person name="Goltsman E."/>
            <person name="Schmutz J."/>
            <person name="Larimer F."/>
            <person name="Land M."/>
            <person name="Hauser L."/>
            <person name="Mikhailova N."/>
            <person name="Li T."/>
            <person name="Overmann J."/>
            <person name="Bryant D.A."/>
            <person name="Richardson P."/>
        </authorList>
    </citation>
    <scope>NUCLEOTIDE SEQUENCE [LARGE SCALE GENOMIC DNA]</scope>
    <source>
        <strain evidence="3 4">DSM 266</strain>
    </source>
</reference>
<dbReference type="PANTHER" id="PTHR23150">
    <property type="entry name" value="SULFATASE MODIFYING FACTOR 1, 2"/>
    <property type="match status" value="1"/>
</dbReference>
<dbReference type="RefSeq" id="WP_011744348.1">
    <property type="nucleotide sequence ID" value="NC_008639.1"/>
</dbReference>
<dbReference type="Gene3D" id="3.90.1580.10">
    <property type="entry name" value="paralog of FGE (formylglycine-generating enzyme)"/>
    <property type="match status" value="1"/>
</dbReference>
<dbReference type="EMBL" id="CP000492">
    <property type="protein sequence ID" value="ABL64515.1"/>
    <property type="molecule type" value="Genomic_DNA"/>
</dbReference>
<dbReference type="PANTHER" id="PTHR23150:SF19">
    <property type="entry name" value="FORMYLGLYCINE-GENERATING ENZYME"/>
    <property type="match status" value="1"/>
</dbReference>
<dbReference type="InterPro" id="IPR007111">
    <property type="entry name" value="NACHT_NTPase"/>
</dbReference>
<dbReference type="InterPro" id="IPR016187">
    <property type="entry name" value="CTDL_fold"/>
</dbReference>
<dbReference type="Pfam" id="PF05729">
    <property type="entry name" value="NACHT"/>
    <property type="match status" value="1"/>
</dbReference>
<dbReference type="HOGENOM" id="CLU_004327_0_0_10"/>
<organism evidence="3 4">
    <name type="scientific">Chlorobium phaeobacteroides (strain DSM 266 / SMG 266 / 2430)</name>
    <dbReference type="NCBI Taxonomy" id="290317"/>
    <lineage>
        <taxon>Bacteria</taxon>
        <taxon>Pseudomonadati</taxon>
        <taxon>Chlorobiota</taxon>
        <taxon>Chlorobiia</taxon>
        <taxon>Chlorobiales</taxon>
        <taxon>Chlorobiaceae</taxon>
        <taxon>Chlorobium/Pelodictyon group</taxon>
        <taxon>Chlorobium</taxon>
    </lineage>
</organism>
<dbReference type="eggNOG" id="COG5635">
    <property type="taxonomic scope" value="Bacteria"/>
</dbReference>
<evidence type="ECO:0000259" key="2">
    <source>
        <dbReference type="PROSITE" id="PS50837"/>
    </source>
</evidence>
<dbReference type="Pfam" id="PF03781">
    <property type="entry name" value="FGE-sulfatase"/>
    <property type="match status" value="1"/>
</dbReference>
<evidence type="ECO:0000313" key="4">
    <source>
        <dbReference type="Proteomes" id="UP000008701"/>
    </source>
</evidence>
<name>A1BDN8_CHLPD</name>
<dbReference type="PROSITE" id="PS50837">
    <property type="entry name" value="NACHT"/>
    <property type="match status" value="1"/>
</dbReference>
<dbReference type="SUPFAM" id="SSF52540">
    <property type="entry name" value="P-loop containing nucleoside triphosphate hydrolases"/>
    <property type="match status" value="1"/>
</dbReference>
<dbReference type="InterPro" id="IPR051043">
    <property type="entry name" value="Sulfatase_Mod_Factor_Kinase"/>
</dbReference>
<dbReference type="InterPro" id="IPR027417">
    <property type="entry name" value="P-loop_NTPase"/>
</dbReference>
<dbReference type="SUPFAM" id="SSF56436">
    <property type="entry name" value="C-type lectin-like"/>
    <property type="match status" value="1"/>
</dbReference>
<dbReference type="InterPro" id="IPR005532">
    <property type="entry name" value="SUMF_dom"/>
</dbReference>